<evidence type="ECO:0000313" key="2">
    <source>
        <dbReference type="Proteomes" id="UP000593560"/>
    </source>
</evidence>
<organism evidence="1 2">
    <name type="scientific">Gossypium harknessii</name>
    <dbReference type="NCBI Taxonomy" id="34285"/>
    <lineage>
        <taxon>Eukaryota</taxon>
        <taxon>Viridiplantae</taxon>
        <taxon>Streptophyta</taxon>
        <taxon>Embryophyta</taxon>
        <taxon>Tracheophyta</taxon>
        <taxon>Spermatophyta</taxon>
        <taxon>Magnoliopsida</taxon>
        <taxon>eudicotyledons</taxon>
        <taxon>Gunneridae</taxon>
        <taxon>Pentapetalae</taxon>
        <taxon>rosids</taxon>
        <taxon>malvids</taxon>
        <taxon>Malvales</taxon>
        <taxon>Malvaceae</taxon>
        <taxon>Malvoideae</taxon>
        <taxon>Gossypium</taxon>
    </lineage>
</organism>
<protein>
    <submittedName>
        <fullName evidence="1">Uncharacterized protein</fullName>
    </submittedName>
</protein>
<accession>A0A7J9ICZ0</accession>
<dbReference type="AlphaFoldDB" id="A0A7J9ICZ0"/>
<sequence>MSWILNQRSENIWRWLTGVFGQRNEKQLRLFYCGLWFIWFSRNQLVYERRQMSGTEIARKIRNYISELEATKEGKLTLHSSDSFQQVFKMGRATVHFDAAFDRQTFRSTSGLIVWNREGEILASQAVHHSNIENPFIAEAYAGSSNKTRKNSYQEIEFSFIPKAKNIYAHTIATEAPKRRESFYLERGVPEMVRHALERLWPKPPD</sequence>
<proteinExistence type="predicted"/>
<dbReference type="Proteomes" id="UP000593560">
    <property type="component" value="Unassembled WGS sequence"/>
</dbReference>
<reference evidence="1 2" key="1">
    <citation type="journal article" date="2019" name="Genome Biol. Evol.">
        <title>Insights into the evolution of the New World diploid cottons (Gossypium, subgenus Houzingenia) based on genome sequencing.</title>
        <authorList>
            <person name="Grover C.E."/>
            <person name="Arick M.A. 2nd"/>
            <person name="Thrash A."/>
            <person name="Conover J.L."/>
            <person name="Sanders W.S."/>
            <person name="Peterson D.G."/>
            <person name="Frelichowski J.E."/>
            <person name="Scheffler J.A."/>
            <person name="Scheffler B.E."/>
            <person name="Wendel J.F."/>
        </authorList>
    </citation>
    <scope>NUCLEOTIDE SEQUENCE [LARGE SCALE GENOMIC DNA]</scope>
    <source>
        <strain evidence="1">0</strain>
        <tissue evidence="1">Leaf</tissue>
    </source>
</reference>
<dbReference type="OrthoDB" id="992137at2759"/>
<dbReference type="EMBL" id="JABFAD010331140">
    <property type="protein sequence ID" value="MBA0819723.1"/>
    <property type="molecule type" value="Genomic_DNA"/>
</dbReference>
<keyword evidence="2" id="KW-1185">Reference proteome</keyword>
<gene>
    <name evidence="1" type="ORF">Gohar_028449</name>
</gene>
<evidence type="ECO:0000313" key="1">
    <source>
        <dbReference type="EMBL" id="MBA0819723.1"/>
    </source>
</evidence>
<name>A0A7J9ICZ0_9ROSI</name>
<comment type="caution">
    <text evidence="1">The sequence shown here is derived from an EMBL/GenBank/DDBJ whole genome shotgun (WGS) entry which is preliminary data.</text>
</comment>